<dbReference type="OrthoDB" id="2790890at2759"/>
<accession>J4I182</accession>
<dbReference type="HOGENOM" id="CLU_036316_0_2_1"/>
<name>J4I182_9APHY</name>
<dbReference type="AlphaFoldDB" id="J4I182"/>
<proteinExistence type="predicted"/>
<evidence type="ECO:0000313" key="2">
    <source>
        <dbReference type="Proteomes" id="UP000006352"/>
    </source>
</evidence>
<sequence>MRDETTRDIRKPPSSSAFWSFLAAQGASPFANGGFFAKPCIPDGPHSLLAPVLTVSTLSGHTPKTSDVRLIALRGALTNDQPPKPIQVEEVRLCISPTHLSLHKATLPMDVVLTYSPQDAHSVTDRDEVEDVATVGAEWNVLRSCWDASIAERTLSQLCDICLVVSSRLPTELWEWIIDFIADDDEDNYYMQQLGQVCRGWYARCRFRSHETLYVRRMDKKQIHRLIGTLEEHPDRCRNTKGVLFELEYESIGLFGSFAVRMVQKLPRVELLRFGYCTWNTGQLHAQIFLHITLTFGSVTKLELFDVNFPSAVVFGRLVRALPRLSSLACHSVQFKNGCHVAGAVRVPGSLRLDAADLNDSDDVFDVLVSAGTHLRHLSCYGSDLEKHSDLLAVSAESLSSLEVWLLRRVPSVNLTAAVNLGVLSLACNLEDIATAASVLSRASLPKLVEVVIRLWLHYLERPVSIQDTLNSVDNDCFVQMDRILSGKQFPTLGKVTFLLRYVGLETVKEAMDVIPEGSLGTLLASKLPALHASGRLLTSVTVNIDTLRSQVW</sequence>
<gene>
    <name evidence="1" type="ORF">FIBRA_07725</name>
</gene>
<dbReference type="RefSeq" id="XP_012184785.1">
    <property type="nucleotide sequence ID" value="XM_012329395.1"/>
</dbReference>
<reference evidence="1 2" key="1">
    <citation type="journal article" date="2012" name="Appl. Environ. Microbiol.">
        <title>Short-read sequencing for genomic analysis of the brown rot fungus Fibroporia radiculosa.</title>
        <authorList>
            <person name="Tang J.D."/>
            <person name="Perkins A.D."/>
            <person name="Sonstegard T.S."/>
            <person name="Schroeder S.G."/>
            <person name="Burgess S.C."/>
            <person name="Diehl S.V."/>
        </authorList>
    </citation>
    <scope>NUCLEOTIDE SEQUENCE [LARGE SCALE GENOMIC DNA]</scope>
    <source>
        <strain evidence="1 2">TFFH 294</strain>
    </source>
</reference>
<evidence type="ECO:0000313" key="1">
    <source>
        <dbReference type="EMBL" id="CCM05502.1"/>
    </source>
</evidence>
<dbReference type="InParanoid" id="J4I182"/>
<evidence type="ECO:0008006" key="3">
    <source>
        <dbReference type="Google" id="ProtNLM"/>
    </source>
</evidence>
<dbReference type="EMBL" id="HE797193">
    <property type="protein sequence ID" value="CCM05502.1"/>
    <property type="molecule type" value="Genomic_DNA"/>
</dbReference>
<dbReference type="GeneID" id="24100413"/>
<dbReference type="Proteomes" id="UP000006352">
    <property type="component" value="Unassembled WGS sequence"/>
</dbReference>
<protein>
    <recommendedName>
        <fullName evidence="3">F-box domain-containing protein</fullName>
    </recommendedName>
</protein>
<keyword evidence="2" id="KW-1185">Reference proteome</keyword>
<organism evidence="1 2">
    <name type="scientific">Fibroporia radiculosa</name>
    <dbReference type="NCBI Taxonomy" id="599839"/>
    <lineage>
        <taxon>Eukaryota</taxon>
        <taxon>Fungi</taxon>
        <taxon>Dikarya</taxon>
        <taxon>Basidiomycota</taxon>
        <taxon>Agaricomycotina</taxon>
        <taxon>Agaricomycetes</taxon>
        <taxon>Polyporales</taxon>
        <taxon>Fibroporiaceae</taxon>
        <taxon>Fibroporia</taxon>
    </lineage>
</organism>